<dbReference type="AlphaFoldDB" id="A0A1U7ING6"/>
<dbReference type="SUPFAM" id="SSF53335">
    <property type="entry name" value="S-adenosyl-L-methionine-dependent methyltransferases"/>
    <property type="match status" value="1"/>
</dbReference>
<proteinExistence type="predicted"/>
<dbReference type="CDD" id="cd02440">
    <property type="entry name" value="AdoMet_MTases"/>
    <property type="match status" value="1"/>
</dbReference>
<dbReference type="EMBL" id="MRCE01000007">
    <property type="protein sequence ID" value="OKH38813.1"/>
    <property type="molecule type" value="Genomic_DNA"/>
</dbReference>
<evidence type="ECO:0000313" key="1">
    <source>
        <dbReference type="EMBL" id="OKH38813.1"/>
    </source>
</evidence>
<accession>A0A1U7ING6</accession>
<dbReference type="GO" id="GO:0008168">
    <property type="term" value="F:methyltransferase activity"/>
    <property type="evidence" value="ECO:0007669"/>
    <property type="project" value="UniProtKB-KW"/>
</dbReference>
<gene>
    <name evidence="1" type="ORF">NIES2119_09505</name>
</gene>
<dbReference type="GO" id="GO:0032259">
    <property type="term" value="P:methylation"/>
    <property type="evidence" value="ECO:0007669"/>
    <property type="project" value="UniProtKB-KW"/>
</dbReference>
<protein>
    <submittedName>
        <fullName evidence="1">SAM-dependent methyltransferase</fullName>
    </submittedName>
</protein>
<dbReference type="PANTHER" id="PTHR43861">
    <property type="entry name" value="TRANS-ACONITATE 2-METHYLTRANSFERASE-RELATED"/>
    <property type="match status" value="1"/>
</dbReference>
<evidence type="ECO:0000313" key="2">
    <source>
        <dbReference type="Proteomes" id="UP000185860"/>
    </source>
</evidence>
<dbReference type="InterPro" id="IPR029063">
    <property type="entry name" value="SAM-dependent_MTases_sf"/>
</dbReference>
<dbReference type="Pfam" id="PF13489">
    <property type="entry name" value="Methyltransf_23"/>
    <property type="match status" value="1"/>
</dbReference>
<reference evidence="1 2" key="1">
    <citation type="submission" date="2016-11" db="EMBL/GenBank/DDBJ databases">
        <title>Draft Genome Sequences of Nine Cyanobacterial Strains from Diverse Habitats.</title>
        <authorList>
            <person name="Zhu T."/>
            <person name="Hou S."/>
            <person name="Lu X."/>
            <person name="Hess W.R."/>
        </authorList>
    </citation>
    <scope>NUCLEOTIDE SEQUENCE [LARGE SCALE GENOMIC DNA]</scope>
    <source>
        <strain evidence="1 2">IAM M-71</strain>
    </source>
</reference>
<keyword evidence="1" id="KW-0489">Methyltransferase</keyword>
<organism evidence="1 2">
    <name type="scientific">[Phormidium ambiguum] IAM M-71</name>
    <dbReference type="NCBI Taxonomy" id="454136"/>
    <lineage>
        <taxon>Bacteria</taxon>
        <taxon>Bacillati</taxon>
        <taxon>Cyanobacteriota</taxon>
        <taxon>Cyanophyceae</taxon>
        <taxon>Oscillatoriophycideae</taxon>
        <taxon>Aerosakkonematales</taxon>
        <taxon>Aerosakkonemataceae</taxon>
        <taxon>Floridanema</taxon>
    </lineage>
</organism>
<dbReference type="RefSeq" id="WP_073593225.1">
    <property type="nucleotide sequence ID" value="NZ_MRCE01000007.1"/>
</dbReference>
<name>A0A1U7ING6_9CYAN</name>
<dbReference type="STRING" id="454136.NIES2119_09505"/>
<dbReference type="OrthoDB" id="9778208at2"/>
<sequence>MEPKNTAAAYNQIAQWWQVKHQNSQYGIAQLERAIAFTSKRQTAIDIGCGSSGRFIKILSNHGFLAEGLDISGEMIELAKQLHPNVTFYQEDICSWIPGKLYSLISAWDSTFHLPLNLQEPVLKKLCHALEPEGVLVFTCGGGHKSGEIAGSFQGQDFEYSTLGVDAFLRILSEHQCTCRHLEYDQLPENHVYIIAQKT</sequence>
<dbReference type="Gene3D" id="3.40.50.150">
    <property type="entry name" value="Vaccinia Virus protein VP39"/>
    <property type="match status" value="1"/>
</dbReference>
<keyword evidence="1" id="KW-0808">Transferase</keyword>
<comment type="caution">
    <text evidence="1">The sequence shown here is derived from an EMBL/GenBank/DDBJ whole genome shotgun (WGS) entry which is preliminary data.</text>
</comment>
<dbReference type="Proteomes" id="UP000185860">
    <property type="component" value="Unassembled WGS sequence"/>
</dbReference>